<dbReference type="Pfam" id="PF02705">
    <property type="entry name" value="K_trans"/>
    <property type="match status" value="1"/>
</dbReference>
<comment type="function">
    <text evidence="10">Potassium transporter.</text>
</comment>
<feature type="transmembrane region" description="Helical" evidence="10">
    <location>
        <begin position="86"/>
        <end position="107"/>
    </location>
</feature>
<comment type="caution">
    <text evidence="13">The sequence shown here is derived from an EMBL/GenBank/DDBJ whole genome shotgun (WGS) entry which is preliminary data.</text>
</comment>
<keyword evidence="5 10" id="KW-0812">Transmembrane</keyword>
<keyword evidence="6 10" id="KW-0630">Potassium</keyword>
<comment type="similarity">
    <text evidence="2 10">Belongs to the HAK/KUP transporter (TC 2.A.72.3) family.</text>
</comment>
<feature type="domain" description="K+ potassium transporter C-terminal" evidence="12">
    <location>
        <begin position="554"/>
        <end position="789"/>
    </location>
</feature>
<evidence type="ECO:0000256" key="3">
    <source>
        <dbReference type="ARBA" id="ARBA00022448"/>
    </source>
</evidence>
<dbReference type="OrthoDB" id="504708at2759"/>
<evidence type="ECO:0000256" key="1">
    <source>
        <dbReference type="ARBA" id="ARBA00004141"/>
    </source>
</evidence>
<accession>A0A0K9PJ92</accession>
<evidence type="ECO:0000256" key="7">
    <source>
        <dbReference type="ARBA" id="ARBA00022989"/>
    </source>
</evidence>
<evidence type="ECO:0000313" key="13">
    <source>
        <dbReference type="EMBL" id="KMZ69039.1"/>
    </source>
</evidence>
<feature type="domain" description="K+ potassium transporter integral membrane" evidence="11">
    <location>
        <begin position="48"/>
        <end position="540"/>
    </location>
</feature>
<evidence type="ECO:0000256" key="4">
    <source>
        <dbReference type="ARBA" id="ARBA00022538"/>
    </source>
</evidence>
<evidence type="ECO:0000256" key="9">
    <source>
        <dbReference type="ARBA" id="ARBA00023136"/>
    </source>
</evidence>
<evidence type="ECO:0000256" key="5">
    <source>
        <dbReference type="ARBA" id="ARBA00022692"/>
    </source>
</evidence>
<dbReference type="Proteomes" id="UP000036987">
    <property type="component" value="Unassembled WGS sequence"/>
</dbReference>
<dbReference type="GO" id="GO:0016020">
    <property type="term" value="C:membrane"/>
    <property type="evidence" value="ECO:0000318"/>
    <property type="project" value="GO_Central"/>
</dbReference>
<dbReference type="InterPro" id="IPR053951">
    <property type="entry name" value="K_trans_N"/>
</dbReference>
<feature type="transmembrane region" description="Helical" evidence="10">
    <location>
        <begin position="321"/>
        <end position="341"/>
    </location>
</feature>
<protein>
    <recommendedName>
        <fullName evidence="10">Potassium transporter</fullName>
    </recommendedName>
</protein>
<feature type="transmembrane region" description="Helical" evidence="10">
    <location>
        <begin position="242"/>
        <end position="264"/>
    </location>
</feature>
<keyword evidence="8 10" id="KW-0406">Ion transport</keyword>
<sequence length="790" mass="88161">MDFDAVLCVSPAANTGKKLNPPNPLPADLEATQPYLIKKDSWRAVLVLAYQSLGVVYGDLSTSPLYVFRNSFADEDIVHSDTNEEIFGVLSFVFWTLTLIPLLKYVFIVLRADDNGEGGTFALYSLLCRHVRVGLLPNCQVADEDISAYKNTSPSRMVFTVKRLLEKHNTLQRLLLLLALLGAAMVIGDGVLTPALSVFSAVSGLELSVSKEHHKYLEVPVACLILVGLFALQHYGTHRVGFLFAPIIITWLACISTIGVYNIFKWNPYVYKALSPMYMYEFLKKTQTGGWMSLGGILLCVTGSEAMFADLGHFSQLSIKIAFSCVVYPSLILAYMGQAAYLSKHHLIAKHHHIGFYISVPERIRWPVLVIAIMAAVVGSQAVITGTFSIIKQCSSLECFPRVKIVHTSSKIHGQIYIPEINWMLMLLCLSVTIGFQDTKQLGNASGLAVITVMLVTTCLMSLVILLCWKKSMLVAFCFMIFFGLIESLYFSASIVKFLRGAWVPITISLAFMLIMYVWHYGTVLKYEFDVQNKVSINWILGLGPSLGIVRVQGIGIISTELVSGIPAIFSHFVTNLPAFHQVLVFLCIKHVQVPYVRAEERFLIGRIGSNEYRIYRCVVRYGYRDIHMDDGEFEKELVRSIAEFIHSQGHIRNSNSGSTGSDHDSQMMVVPNNTGMRFSEDISEDPSHSKQNPKVIATKKKVRFNLSSSSPRLHPSVEDELCELMNAREAGMAFIFGHAHMKAKKGSGIVKKLAIDICYDFLRRNCRGHKFAMGIPHASMLEVGMVYHV</sequence>
<proteinExistence type="inferred from homology"/>
<dbReference type="PANTHER" id="PTHR30540:SF10">
    <property type="entry name" value="POTASSIUM TRANSPORTER 8"/>
    <property type="match status" value="1"/>
</dbReference>
<feature type="transmembrane region" description="Helical" evidence="10">
    <location>
        <begin position="474"/>
        <end position="496"/>
    </location>
</feature>
<dbReference type="STRING" id="29655.A0A0K9PJ92"/>
<name>A0A0K9PJ92_ZOSMR</name>
<dbReference type="GO" id="GO:0015079">
    <property type="term" value="F:potassium ion transmembrane transporter activity"/>
    <property type="evidence" value="ECO:0000318"/>
    <property type="project" value="GO_Central"/>
</dbReference>
<dbReference type="EMBL" id="LFYR01000794">
    <property type="protein sequence ID" value="KMZ69039.1"/>
    <property type="molecule type" value="Genomic_DNA"/>
</dbReference>
<feature type="transmembrane region" description="Helical" evidence="10">
    <location>
        <begin position="448"/>
        <end position="467"/>
    </location>
</feature>
<dbReference type="AlphaFoldDB" id="A0A0K9PJ92"/>
<evidence type="ECO:0000256" key="10">
    <source>
        <dbReference type="RuleBase" id="RU321113"/>
    </source>
</evidence>
<evidence type="ECO:0000313" key="14">
    <source>
        <dbReference type="Proteomes" id="UP000036987"/>
    </source>
</evidence>
<organism evidence="13 14">
    <name type="scientific">Zostera marina</name>
    <name type="common">Eelgrass</name>
    <dbReference type="NCBI Taxonomy" id="29655"/>
    <lineage>
        <taxon>Eukaryota</taxon>
        <taxon>Viridiplantae</taxon>
        <taxon>Streptophyta</taxon>
        <taxon>Embryophyta</taxon>
        <taxon>Tracheophyta</taxon>
        <taxon>Spermatophyta</taxon>
        <taxon>Magnoliopsida</taxon>
        <taxon>Liliopsida</taxon>
        <taxon>Zosteraceae</taxon>
        <taxon>Zostera</taxon>
    </lineage>
</organism>
<evidence type="ECO:0000256" key="6">
    <source>
        <dbReference type="ARBA" id="ARBA00022958"/>
    </source>
</evidence>
<evidence type="ECO:0000256" key="2">
    <source>
        <dbReference type="ARBA" id="ARBA00008440"/>
    </source>
</evidence>
<dbReference type="PANTHER" id="PTHR30540">
    <property type="entry name" value="OSMOTIC STRESS POTASSIUM TRANSPORTER"/>
    <property type="match status" value="1"/>
</dbReference>
<evidence type="ECO:0000259" key="11">
    <source>
        <dbReference type="Pfam" id="PF02705"/>
    </source>
</evidence>
<gene>
    <name evidence="13" type="ORF">ZOSMA_223G00360</name>
</gene>
<evidence type="ECO:0000256" key="8">
    <source>
        <dbReference type="ARBA" id="ARBA00023065"/>
    </source>
</evidence>
<feature type="transmembrane region" description="Helical" evidence="10">
    <location>
        <begin position="502"/>
        <end position="519"/>
    </location>
</feature>
<keyword evidence="3" id="KW-0813">Transport</keyword>
<dbReference type="InterPro" id="IPR003855">
    <property type="entry name" value="K+_transporter"/>
</dbReference>
<feature type="transmembrane region" description="Helical" evidence="10">
    <location>
        <begin position="366"/>
        <end position="391"/>
    </location>
</feature>
<dbReference type="Pfam" id="PF22776">
    <property type="entry name" value="K_trans_C"/>
    <property type="match status" value="1"/>
</dbReference>
<keyword evidence="7 10" id="KW-1133">Transmembrane helix</keyword>
<keyword evidence="4 10" id="KW-0633">Potassium transport</keyword>
<dbReference type="GO" id="GO:0006813">
    <property type="term" value="P:potassium ion transport"/>
    <property type="evidence" value="ECO:0000318"/>
    <property type="project" value="GO_Central"/>
</dbReference>
<comment type="subcellular location">
    <subcellularLocation>
        <location evidence="1 10">Membrane</location>
        <topology evidence="1 10">Multi-pass membrane protein</topology>
    </subcellularLocation>
</comment>
<dbReference type="OMA" id="MEHEHHK"/>
<dbReference type="InterPro" id="IPR053952">
    <property type="entry name" value="K_trans_C"/>
</dbReference>
<feature type="transmembrane region" description="Helical" evidence="10">
    <location>
        <begin position="412"/>
        <end position="436"/>
    </location>
</feature>
<evidence type="ECO:0000259" key="12">
    <source>
        <dbReference type="Pfam" id="PF22776"/>
    </source>
</evidence>
<keyword evidence="9 10" id="KW-0472">Membrane</keyword>
<feature type="transmembrane region" description="Helical" evidence="10">
    <location>
        <begin position="44"/>
        <end position="66"/>
    </location>
</feature>
<feature type="transmembrane region" description="Helical" evidence="10">
    <location>
        <begin position="216"/>
        <end position="235"/>
    </location>
</feature>
<dbReference type="NCBIfam" id="TIGR00794">
    <property type="entry name" value="kup"/>
    <property type="match status" value="1"/>
</dbReference>
<keyword evidence="14" id="KW-1185">Reference proteome</keyword>
<reference evidence="14" key="1">
    <citation type="journal article" date="2016" name="Nature">
        <title>The genome of the seagrass Zostera marina reveals angiosperm adaptation to the sea.</title>
        <authorList>
            <person name="Olsen J.L."/>
            <person name="Rouze P."/>
            <person name="Verhelst B."/>
            <person name="Lin Y.-C."/>
            <person name="Bayer T."/>
            <person name="Collen J."/>
            <person name="Dattolo E."/>
            <person name="De Paoli E."/>
            <person name="Dittami S."/>
            <person name="Maumus F."/>
            <person name="Michel G."/>
            <person name="Kersting A."/>
            <person name="Lauritano C."/>
            <person name="Lohaus R."/>
            <person name="Toepel M."/>
            <person name="Tonon T."/>
            <person name="Vanneste K."/>
            <person name="Amirebrahimi M."/>
            <person name="Brakel J."/>
            <person name="Bostroem C."/>
            <person name="Chovatia M."/>
            <person name="Grimwood J."/>
            <person name="Jenkins J.W."/>
            <person name="Jueterbock A."/>
            <person name="Mraz A."/>
            <person name="Stam W.T."/>
            <person name="Tice H."/>
            <person name="Bornberg-Bauer E."/>
            <person name="Green P.J."/>
            <person name="Pearson G.A."/>
            <person name="Procaccini G."/>
            <person name="Duarte C.M."/>
            <person name="Schmutz J."/>
            <person name="Reusch T.B.H."/>
            <person name="Van de Peer Y."/>
        </authorList>
    </citation>
    <scope>NUCLEOTIDE SEQUENCE [LARGE SCALE GENOMIC DNA]</scope>
    <source>
        <strain evidence="14">cv. Finnish</strain>
    </source>
</reference>
<feature type="transmembrane region" description="Helical" evidence="10">
    <location>
        <begin position="289"/>
        <end position="309"/>
    </location>
</feature>
<feature type="transmembrane region" description="Helical" evidence="10">
    <location>
        <begin position="174"/>
        <end position="196"/>
    </location>
</feature>